<keyword evidence="2" id="KW-1185">Reference proteome</keyword>
<proteinExistence type="predicted"/>
<dbReference type="RefSeq" id="WP_094943760.1">
    <property type="nucleotide sequence ID" value="NZ_NOKQ01000230.1"/>
</dbReference>
<accession>A0A264W1M4</accession>
<name>A0A264W1M4_9BACL</name>
<sequence>MALAQELLEDLLQEVKANCRITWNDEDADLKKDIERSIAYLNSRTGRELDYSVQGSARELVIERCRYSWNKALHDFENNYLSELLSLQYEAARTSYREKGSLN</sequence>
<reference evidence="1 2" key="1">
    <citation type="submission" date="2017-07" db="EMBL/GenBank/DDBJ databases">
        <title>Tetzosporium hominis gen.nov. sp.nov.</title>
        <authorList>
            <person name="Tetz G."/>
            <person name="Tetz V."/>
        </authorList>
    </citation>
    <scope>NUCLEOTIDE SEQUENCE [LARGE SCALE GENOMIC DNA]</scope>
    <source>
        <strain evidence="1 2">VT-49</strain>
    </source>
</reference>
<dbReference type="Proteomes" id="UP000217065">
    <property type="component" value="Unassembled WGS sequence"/>
</dbReference>
<organism evidence="1 2">
    <name type="scientific">Tetzosporium hominis</name>
    <dbReference type="NCBI Taxonomy" id="2020506"/>
    <lineage>
        <taxon>Bacteria</taxon>
        <taxon>Bacillati</taxon>
        <taxon>Bacillota</taxon>
        <taxon>Bacilli</taxon>
        <taxon>Bacillales</taxon>
        <taxon>Caryophanaceae</taxon>
        <taxon>Tetzosporium</taxon>
    </lineage>
</organism>
<dbReference type="EMBL" id="NOKQ01000230">
    <property type="protein sequence ID" value="OZS77455.1"/>
    <property type="molecule type" value="Genomic_DNA"/>
</dbReference>
<protein>
    <recommendedName>
        <fullName evidence="3">Phage gp6-like head-tail connector protein</fullName>
    </recommendedName>
</protein>
<evidence type="ECO:0000313" key="1">
    <source>
        <dbReference type="EMBL" id="OZS77455.1"/>
    </source>
</evidence>
<evidence type="ECO:0008006" key="3">
    <source>
        <dbReference type="Google" id="ProtNLM"/>
    </source>
</evidence>
<dbReference type="Pfam" id="PF05135">
    <property type="entry name" value="Phage_connect_1"/>
    <property type="match status" value="1"/>
</dbReference>
<comment type="caution">
    <text evidence="1">The sequence shown here is derived from an EMBL/GenBank/DDBJ whole genome shotgun (WGS) entry which is preliminary data.</text>
</comment>
<dbReference type="OrthoDB" id="2362564at2"/>
<dbReference type="AlphaFoldDB" id="A0A264W1M4"/>
<dbReference type="InterPro" id="IPR021146">
    <property type="entry name" value="Phage_gp6-like_head-tail"/>
</dbReference>
<evidence type="ECO:0000313" key="2">
    <source>
        <dbReference type="Proteomes" id="UP000217065"/>
    </source>
</evidence>
<gene>
    <name evidence="1" type="ORF">CF394_11275</name>
</gene>